<dbReference type="SUPFAM" id="SSF48371">
    <property type="entry name" value="ARM repeat"/>
    <property type="match status" value="1"/>
</dbReference>
<dbReference type="InterPro" id="IPR011989">
    <property type="entry name" value="ARM-like"/>
</dbReference>
<dbReference type="GO" id="GO:0005643">
    <property type="term" value="C:nuclear pore"/>
    <property type="evidence" value="ECO:0007669"/>
    <property type="project" value="TreeGrafter"/>
</dbReference>
<comment type="function">
    <text evidence="10">tRNA nucleus export receptor which facilitates tRNA translocation across the nuclear pore complex.</text>
</comment>
<protein>
    <recommendedName>
        <fullName evidence="2 10">Exportin-T</fullName>
    </recommendedName>
    <alternativeName>
        <fullName evidence="8 10">Exportin(tRNA)</fullName>
    </alternativeName>
    <alternativeName>
        <fullName evidence="9 10">tRNA exportin</fullName>
    </alternativeName>
</protein>
<dbReference type="InterPro" id="IPR013598">
    <property type="entry name" value="Exportin-1/Importin-b-like"/>
</dbReference>
<dbReference type="OrthoDB" id="26399at2759"/>
<keyword evidence="3 10" id="KW-0813">Transport</keyword>
<dbReference type="PANTHER" id="PTHR15952:SF11">
    <property type="entry name" value="EXPORTIN-T"/>
    <property type="match status" value="1"/>
</dbReference>
<reference evidence="13" key="1">
    <citation type="submission" date="2022-05" db="EMBL/GenBank/DDBJ databases">
        <title>The Musa troglodytarum L. genome provides insights into the mechanism of non-climacteric behaviour and enrichment of carotenoids.</title>
        <authorList>
            <person name="Wang J."/>
        </authorList>
    </citation>
    <scope>NUCLEOTIDE SEQUENCE</scope>
    <source>
        <tissue evidence="13">Leaf</tissue>
    </source>
</reference>
<keyword evidence="6 10" id="KW-0694">RNA-binding</keyword>
<dbReference type="GO" id="GO:0031267">
    <property type="term" value="F:small GTPase binding"/>
    <property type="evidence" value="ECO:0007669"/>
    <property type="project" value="InterPro"/>
</dbReference>
<evidence type="ECO:0000256" key="3">
    <source>
        <dbReference type="ARBA" id="ARBA00022448"/>
    </source>
</evidence>
<name>A0A9E7LD10_9LILI</name>
<dbReference type="GO" id="GO:0016363">
    <property type="term" value="C:nuclear matrix"/>
    <property type="evidence" value="ECO:0007669"/>
    <property type="project" value="TreeGrafter"/>
</dbReference>
<dbReference type="AlphaFoldDB" id="A0A9E7LD10"/>
<evidence type="ECO:0000256" key="6">
    <source>
        <dbReference type="ARBA" id="ARBA00022884"/>
    </source>
</evidence>
<keyword evidence="7 10" id="KW-0539">Nucleus</keyword>
<evidence type="ECO:0000256" key="9">
    <source>
        <dbReference type="ARBA" id="ARBA00032199"/>
    </source>
</evidence>
<evidence type="ECO:0000313" key="13">
    <source>
        <dbReference type="EMBL" id="URE46054.1"/>
    </source>
</evidence>
<dbReference type="EMBL" id="CP097511">
    <property type="protein sequence ID" value="URE46054.1"/>
    <property type="molecule type" value="Genomic_DNA"/>
</dbReference>
<evidence type="ECO:0000256" key="10">
    <source>
        <dbReference type="RuleBase" id="RU366037"/>
    </source>
</evidence>
<organism evidence="13 14">
    <name type="scientific">Musa troglodytarum</name>
    <name type="common">fe'i banana</name>
    <dbReference type="NCBI Taxonomy" id="320322"/>
    <lineage>
        <taxon>Eukaryota</taxon>
        <taxon>Viridiplantae</taxon>
        <taxon>Streptophyta</taxon>
        <taxon>Embryophyta</taxon>
        <taxon>Tracheophyta</taxon>
        <taxon>Spermatophyta</taxon>
        <taxon>Magnoliopsida</taxon>
        <taxon>Liliopsida</taxon>
        <taxon>Zingiberales</taxon>
        <taxon>Musaceae</taxon>
        <taxon>Musa</taxon>
    </lineage>
</organism>
<dbReference type="GO" id="GO:0005737">
    <property type="term" value="C:cytoplasm"/>
    <property type="evidence" value="ECO:0007669"/>
    <property type="project" value="UniProtKB-SubCell"/>
</dbReference>
<dbReference type="Pfam" id="PF08389">
    <property type="entry name" value="Xpo1"/>
    <property type="match status" value="1"/>
</dbReference>
<evidence type="ECO:0000256" key="4">
    <source>
        <dbReference type="ARBA" id="ARBA00022490"/>
    </source>
</evidence>
<proteinExistence type="inferred from homology"/>
<evidence type="ECO:0000256" key="2">
    <source>
        <dbReference type="ARBA" id="ARBA00018928"/>
    </source>
</evidence>
<gene>
    <name evidence="13" type="ORF">MUK42_15100</name>
</gene>
<evidence type="ECO:0000259" key="12">
    <source>
        <dbReference type="Pfam" id="PF19282"/>
    </source>
</evidence>
<accession>A0A9E7LD10</accession>
<dbReference type="Proteomes" id="UP001055439">
    <property type="component" value="Chromosome 9"/>
</dbReference>
<evidence type="ECO:0000256" key="7">
    <source>
        <dbReference type="ARBA" id="ARBA00023242"/>
    </source>
</evidence>
<dbReference type="InterPro" id="IPR045546">
    <property type="entry name" value="Exportin-T_C"/>
</dbReference>
<dbReference type="GO" id="GO:0071528">
    <property type="term" value="P:tRNA re-export from nucleus"/>
    <property type="evidence" value="ECO:0007669"/>
    <property type="project" value="UniProtKB-UniRule"/>
</dbReference>
<feature type="domain" description="Exportin-1/Importin-beta-like" evidence="11">
    <location>
        <begin position="99"/>
        <end position="253"/>
    </location>
</feature>
<feature type="domain" description="Exportin-T C-terminal" evidence="12">
    <location>
        <begin position="323"/>
        <end position="893"/>
    </location>
</feature>
<comment type="subcellular location">
    <subcellularLocation>
        <location evidence="1 10">Cytoplasm</location>
    </subcellularLocation>
    <subcellularLocation>
        <location evidence="10">Nucleus</location>
    </subcellularLocation>
    <text evidence="10">Shuttles between the nucleus and the cytoplasm.</text>
</comment>
<dbReference type="EMBL" id="CP097511">
    <property type="protein sequence ID" value="URE46053.1"/>
    <property type="molecule type" value="Genomic_DNA"/>
</dbReference>
<evidence type="ECO:0000256" key="1">
    <source>
        <dbReference type="ARBA" id="ARBA00004496"/>
    </source>
</evidence>
<dbReference type="Gene3D" id="1.25.10.10">
    <property type="entry name" value="Leucine-rich Repeat Variant"/>
    <property type="match status" value="2"/>
</dbReference>
<keyword evidence="13" id="KW-0812">Transmembrane</keyword>
<evidence type="ECO:0000313" key="14">
    <source>
        <dbReference type="Proteomes" id="UP001055439"/>
    </source>
</evidence>
<dbReference type="InterPro" id="IPR040017">
    <property type="entry name" value="XPOT"/>
</dbReference>
<dbReference type="InterPro" id="IPR016024">
    <property type="entry name" value="ARM-type_fold"/>
</dbReference>
<comment type="similarity">
    <text evidence="10">Belongs to the exportin family.</text>
</comment>
<dbReference type="PANTHER" id="PTHR15952">
    <property type="entry name" value="EXPORTIN-T/LOS1"/>
    <property type="match status" value="1"/>
</dbReference>
<evidence type="ECO:0000259" key="11">
    <source>
        <dbReference type="Pfam" id="PF08389"/>
    </source>
</evidence>
<evidence type="ECO:0000256" key="5">
    <source>
        <dbReference type="ARBA" id="ARBA00022555"/>
    </source>
</evidence>
<keyword evidence="13" id="KW-0472">Membrane</keyword>
<keyword evidence="14" id="KW-1185">Reference proteome</keyword>
<dbReference type="Pfam" id="PF19282">
    <property type="entry name" value="Exportin-T"/>
    <property type="match status" value="1"/>
</dbReference>
<keyword evidence="5 10" id="KW-0820">tRNA-binding</keyword>
<sequence length="895" mass="100721">MDDLEKAILAYEPGAADPTFRAQAMAFCDRAKADLSALLRLCLDRLHRSSLVPVHFWCLQALHDAVRLRYSSIPPADLPILRSALLSLASDRPLPAASPPFLRNKLAQTLAALIRLEYPSLWPDPFLRILPCLPSADPSSIDMFARLLVALDDDLLSLDYPRSSAEAADATRVKDAMRQQCIPQIARHWFDVVSLYHSLDTFLAAAALDTMRRYVTWIDIALVANDAFVPLLFELILAPDSIEQLRAAAVGCVLAILQKRMVPRQKVALLRSLPVSRVFADPNLVKSSIFGYWFNAGGTSQEALPSVFYVMQESEEVELGNVVEFLSDYVITMRTPLQKQAVYLGHILEFIRVQICYDPAHRNNLDILDRIGREEEDQMGERRKDLLVLFCSICRLAPDVTQLFIQNLLIRALSSSEASVEEVEATFTLFYRLGETVNEEAMRTGSGLLRELVQMLLSSQFPCLSHRMVALIYLETVMRFMKFVQDNPQYIPYVLAAFLDQRGIHHPNLNVSRRAGYLFMRAVKLMKSKFVPYLDMILRGLQDTITQFTTSDWCSKNLECSVSEDGSQIFEAIGLLIGMEDVSPEKQSDYVAAFLRPLCQKLNEVLLDSKAQGLEESSAKVLTLQQIIMALNALSKGFNARLATSICPAIGIMFKQALSEVLEILIAFPNIKILRNKITSFIHRMVDILGGSIFPCLPVVLKQLLMESEPKDMVDFLVLVNQLISKFSTSVEGILEEIFPAIATRLIVILSKDAFPSGPGCNTEEVRELQELQRILYTFLHLMANHNLSSVFLAPNCRGYLDALMQLLLLAACSHKDVLLRKLCVQIFMKLIKDWCTNCNVDDKVPGFRSFIIEKFATDCCLYSVLDKSFEFHDANTLLLFGEIVLAQKVMYEVG</sequence>
<dbReference type="EMBL" id="CP097511">
    <property type="protein sequence ID" value="URE46052.1"/>
    <property type="molecule type" value="Genomic_DNA"/>
</dbReference>
<dbReference type="GO" id="GO:0000049">
    <property type="term" value="F:tRNA binding"/>
    <property type="evidence" value="ECO:0007669"/>
    <property type="project" value="UniProtKB-UniRule"/>
</dbReference>
<keyword evidence="4 10" id="KW-0963">Cytoplasm</keyword>
<evidence type="ECO:0000256" key="8">
    <source>
        <dbReference type="ARBA" id="ARBA00029784"/>
    </source>
</evidence>